<proteinExistence type="predicted"/>
<evidence type="ECO:0000313" key="1">
    <source>
        <dbReference type="EMBL" id="GHO54776.1"/>
    </source>
</evidence>
<name>A0ABQ3UPW4_9CHLR</name>
<protein>
    <submittedName>
        <fullName evidence="1">Uncharacterized protein</fullName>
    </submittedName>
</protein>
<comment type="caution">
    <text evidence="1">The sequence shown here is derived from an EMBL/GenBank/DDBJ whole genome shotgun (WGS) entry which is preliminary data.</text>
</comment>
<evidence type="ECO:0000313" key="2">
    <source>
        <dbReference type="Proteomes" id="UP000654345"/>
    </source>
</evidence>
<sequence length="56" mass="6346">MCEDGGVPPWICRFWLTVLVEHNDGTIRLDGISSYNEREEGLSAQLSTQSFFLEPT</sequence>
<reference evidence="1 2" key="1">
    <citation type="journal article" date="2021" name="Int. J. Syst. Evol. Microbiol.">
        <title>Reticulibacter mediterranei gen. nov., sp. nov., within the new family Reticulibacteraceae fam. nov., and Ktedonospora formicarum gen. nov., sp. nov., Ktedonobacter robiniae sp. nov., Dictyobacter formicarum sp. nov. and Dictyobacter arantiisoli sp. nov., belonging to the class Ktedonobacteria.</title>
        <authorList>
            <person name="Yabe S."/>
            <person name="Zheng Y."/>
            <person name="Wang C.M."/>
            <person name="Sakai Y."/>
            <person name="Abe K."/>
            <person name="Yokota A."/>
            <person name="Donadio S."/>
            <person name="Cavaletti L."/>
            <person name="Monciardini P."/>
        </authorList>
    </citation>
    <scope>NUCLEOTIDE SEQUENCE [LARGE SCALE GENOMIC DNA]</scope>
    <source>
        <strain evidence="1 2">SOSP1-30</strain>
    </source>
</reference>
<accession>A0ABQ3UPW4</accession>
<organism evidence="1 2">
    <name type="scientific">Ktedonobacter robiniae</name>
    <dbReference type="NCBI Taxonomy" id="2778365"/>
    <lineage>
        <taxon>Bacteria</taxon>
        <taxon>Bacillati</taxon>
        <taxon>Chloroflexota</taxon>
        <taxon>Ktedonobacteria</taxon>
        <taxon>Ktedonobacterales</taxon>
        <taxon>Ktedonobacteraceae</taxon>
        <taxon>Ktedonobacter</taxon>
    </lineage>
</organism>
<keyword evidence="2" id="KW-1185">Reference proteome</keyword>
<dbReference type="EMBL" id="BNJG01000001">
    <property type="protein sequence ID" value="GHO54776.1"/>
    <property type="molecule type" value="Genomic_DNA"/>
</dbReference>
<dbReference type="Proteomes" id="UP000654345">
    <property type="component" value="Unassembled WGS sequence"/>
</dbReference>
<gene>
    <name evidence="1" type="ORF">KSB_32510</name>
</gene>